<reference evidence="4" key="1">
    <citation type="submission" date="2025-08" db="UniProtKB">
        <authorList>
            <consortium name="RefSeq"/>
        </authorList>
    </citation>
    <scope>IDENTIFICATION</scope>
    <source>
        <tissue evidence="4">Testes</tissue>
    </source>
</reference>
<sequence>WTVWIATAEDSKPRKESPVHLVVYGKNGKTDSILLGDGKPDYFEANTTNEVDINVGSIGQIYKIRIGHENNDNWEGWHLKEVKMRDRKSKEELLFTFDRWMSRTDDDLDIVREMPVIRSGQNTLPVMKYQVQVYTGTVENADTEATCYICIYGERGDTGNRVLYKSLNNEIKFQKGQKDIFEIEAVHLGDLEKVVVGHNGKKSGQGWYIDKVIVRESSDSERGDYFPCNRWLDVSKDDRKVERELKPGSADGEWTLWITTAEDSRPCNNSAVHLVVYGEKDKTDPIILGDGKPDYFEAGTTDEEDIKVKDIGKIFKIRIGYDHGADWDGWHLEKVKMRERKTGEILEYQFDRWMSRTEDDLEIVREFPAIREGEDILPVLKYHIEVNTGTEENADTEATCYMCIYGERGDTGNRVLYKSLNNEIKFQKGQKDIFEIEAVHLGELKKVVVGHHGKEPGQGWFLSDVVIKEAQDAEEEVFFPNNRWLDVGQDDNTIERELLPGQREGEWDITIVTAEDSIPAMEAVVYLVVYGDQGKSDNIPLGDNDTVYFEPGRIDIFERVKLNVGKIYKIRIGHNDIDKWDGWHLQEVRMKERSTEEELIFRFDRWMARNQDDLDVLREMPAIRQDEEVLPIFRYFITVFTGEIENAACEATIYMCIYGERGDTGNRVLFKSLNNENQFQEGQVDMFEIEAVSLGELQKVVVGHDNKEAGQGWFCEKVIVKEAQDSDAEFHFPCS</sequence>
<organism evidence="3 4">
    <name type="scientific">Saccoglossus kowalevskii</name>
    <name type="common">Acorn worm</name>
    <dbReference type="NCBI Taxonomy" id="10224"/>
    <lineage>
        <taxon>Eukaryota</taxon>
        <taxon>Metazoa</taxon>
        <taxon>Hemichordata</taxon>
        <taxon>Enteropneusta</taxon>
        <taxon>Harrimaniidae</taxon>
        <taxon>Saccoglossus</taxon>
    </lineage>
</organism>
<name>A0ABM0MG63_SACKO</name>
<dbReference type="PANTHER" id="PTHR45901">
    <property type="entry name" value="PROTEIN CBG12474"/>
    <property type="match status" value="1"/>
</dbReference>
<dbReference type="Gene3D" id="2.40.180.10">
    <property type="entry name" value="Catalase core domain"/>
    <property type="match status" value="3"/>
</dbReference>
<evidence type="ECO:0000256" key="1">
    <source>
        <dbReference type="PROSITE-ProRule" id="PRU00152"/>
    </source>
</evidence>
<feature type="domain" description="PLAT" evidence="2">
    <location>
        <begin position="252"/>
        <end position="368"/>
    </location>
</feature>
<feature type="domain" description="PLAT" evidence="2">
    <location>
        <begin position="380"/>
        <end position="499"/>
    </location>
</feature>
<dbReference type="PANTHER" id="PTHR45901:SF7">
    <property type="entry name" value="OXYGEN-REGULATED PROTEIN 1"/>
    <property type="match status" value="1"/>
</dbReference>
<dbReference type="InterPro" id="IPR001024">
    <property type="entry name" value="PLAT/LH2_dom"/>
</dbReference>
<dbReference type="InterPro" id="IPR052970">
    <property type="entry name" value="Inner_ear_hair_cell_LOXHD"/>
</dbReference>
<evidence type="ECO:0000313" key="4">
    <source>
        <dbReference type="RefSeq" id="XP_006819004.1"/>
    </source>
</evidence>
<dbReference type="Gene3D" id="2.60.60.20">
    <property type="entry name" value="PLAT/LH2 domain"/>
    <property type="match status" value="3"/>
</dbReference>
<dbReference type="Proteomes" id="UP000694865">
    <property type="component" value="Unplaced"/>
</dbReference>
<accession>A0ABM0MG63</accession>
<feature type="domain" description="PLAT" evidence="2">
    <location>
        <begin position="633"/>
        <end position="735"/>
    </location>
</feature>
<evidence type="ECO:0000313" key="3">
    <source>
        <dbReference type="Proteomes" id="UP000694865"/>
    </source>
</evidence>
<feature type="non-terminal residue" evidence="4">
    <location>
        <position position="735"/>
    </location>
</feature>
<evidence type="ECO:0000259" key="2">
    <source>
        <dbReference type="PROSITE" id="PS50095"/>
    </source>
</evidence>
<gene>
    <name evidence="4" type="primary">LOC102804524</name>
</gene>
<keyword evidence="3" id="KW-1185">Reference proteome</keyword>
<dbReference type="SUPFAM" id="SSF49723">
    <property type="entry name" value="Lipase/lipooxygenase domain (PLAT/LH2 domain)"/>
    <property type="match status" value="6"/>
</dbReference>
<proteinExistence type="predicted"/>
<protein>
    <submittedName>
        <fullName evidence="4">Lipoxygenase homology domain-containing protein 1-like</fullName>
    </submittedName>
</protein>
<dbReference type="GeneID" id="102804524"/>
<dbReference type="SMART" id="SM00308">
    <property type="entry name" value="LH2"/>
    <property type="match status" value="2"/>
</dbReference>
<dbReference type="InterPro" id="IPR036392">
    <property type="entry name" value="PLAT/LH2_dom_sf"/>
</dbReference>
<dbReference type="Pfam" id="PF01477">
    <property type="entry name" value="PLAT"/>
    <property type="match status" value="6"/>
</dbReference>
<feature type="domain" description="PLAT" evidence="2">
    <location>
        <begin position="1"/>
        <end position="115"/>
    </location>
</feature>
<dbReference type="PROSITE" id="PS50095">
    <property type="entry name" value="PLAT"/>
    <property type="match status" value="6"/>
</dbReference>
<dbReference type="CDD" id="cd01756">
    <property type="entry name" value="PLAT_repeat"/>
    <property type="match status" value="2"/>
</dbReference>
<feature type="domain" description="PLAT" evidence="2">
    <location>
        <begin position="505"/>
        <end position="621"/>
    </location>
</feature>
<comment type="caution">
    <text evidence="1">Lacks conserved residue(s) required for the propagation of feature annotation.</text>
</comment>
<feature type="non-terminal residue" evidence="4">
    <location>
        <position position="1"/>
    </location>
</feature>
<dbReference type="RefSeq" id="XP_006819004.1">
    <property type="nucleotide sequence ID" value="XM_006818941.1"/>
</dbReference>
<feature type="domain" description="PLAT" evidence="2">
    <location>
        <begin position="127"/>
        <end position="246"/>
    </location>
</feature>